<feature type="compositionally biased region" description="Basic and acidic residues" evidence="1">
    <location>
        <begin position="172"/>
        <end position="186"/>
    </location>
</feature>
<name>A0A9Q1AS85_9SAUR</name>
<organism evidence="2 3">
    <name type="scientific">Phrynocephalus forsythii</name>
    <dbReference type="NCBI Taxonomy" id="171643"/>
    <lineage>
        <taxon>Eukaryota</taxon>
        <taxon>Metazoa</taxon>
        <taxon>Chordata</taxon>
        <taxon>Craniata</taxon>
        <taxon>Vertebrata</taxon>
        <taxon>Euteleostomi</taxon>
        <taxon>Lepidosauria</taxon>
        <taxon>Squamata</taxon>
        <taxon>Bifurcata</taxon>
        <taxon>Unidentata</taxon>
        <taxon>Episquamata</taxon>
        <taxon>Toxicofera</taxon>
        <taxon>Iguania</taxon>
        <taxon>Acrodonta</taxon>
        <taxon>Agamidae</taxon>
        <taxon>Agaminae</taxon>
        <taxon>Phrynocephalus</taxon>
    </lineage>
</organism>
<comment type="caution">
    <text evidence="2">The sequence shown here is derived from an EMBL/GenBank/DDBJ whole genome shotgun (WGS) entry which is preliminary data.</text>
</comment>
<protein>
    <submittedName>
        <fullName evidence="2">Uncharacterized protein</fullName>
    </submittedName>
</protein>
<evidence type="ECO:0000313" key="3">
    <source>
        <dbReference type="Proteomes" id="UP001142489"/>
    </source>
</evidence>
<evidence type="ECO:0000313" key="2">
    <source>
        <dbReference type="EMBL" id="KAJ7308153.1"/>
    </source>
</evidence>
<dbReference type="AlphaFoldDB" id="A0A9Q1AS85"/>
<feature type="region of interest" description="Disordered" evidence="1">
    <location>
        <begin position="43"/>
        <end position="65"/>
    </location>
</feature>
<gene>
    <name evidence="2" type="ORF">JRQ81_008667</name>
</gene>
<evidence type="ECO:0000256" key="1">
    <source>
        <dbReference type="SAM" id="MobiDB-lite"/>
    </source>
</evidence>
<sequence>MAQALTLQTPMFCFPKIQSLQAPNGFWQEEDVRIWQIRRDRSEGAWGGGGVPSPAAATGGSHQNKKVQDKAWLILQNWGGGGRGGKPQPPRDGAYFWLFGWQRRQQQHQHPRGEADLGQPHRGCGPGPKPPKASPAGCSPPPARPRSSKEQWPKGEALQVAGQAFCPPEGRPGGERDLQGRGPEED</sequence>
<accession>A0A9Q1AS85</accession>
<reference evidence="2" key="1">
    <citation type="journal article" date="2023" name="DNA Res.">
        <title>Chromosome-level genome assembly of Phrynocephalus forsythii using third-generation DNA sequencing and Hi-C analysis.</title>
        <authorList>
            <person name="Qi Y."/>
            <person name="Zhao W."/>
            <person name="Zhao Y."/>
            <person name="Niu C."/>
            <person name="Cao S."/>
            <person name="Zhang Y."/>
        </authorList>
    </citation>
    <scope>NUCLEOTIDE SEQUENCE</scope>
    <source>
        <tissue evidence="2">Muscle</tissue>
    </source>
</reference>
<feature type="compositionally biased region" description="Pro residues" evidence="1">
    <location>
        <begin position="127"/>
        <end position="144"/>
    </location>
</feature>
<dbReference type="Proteomes" id="UP001142489">
    <property type="component" value="Unassembled WGS sequence"/>
</dbReference>
<proteinExistence type="predicted"/>
<dbReference type="EMBL" id="JAPFRF010000018">
    <property type="protein sequence ID" value="KAJ7308153.1"/>
    <property type="molecule type" value="Genomic_DNA"/>
</dbReference>
<feature type="region of interest" description="Disordered" evidence="1">
    <location>
        <begin position="104"/>
        <end position="186"/>
    </location>
</feature>
<keyword evidence="3" id="KW-1185">Reference proteome</keyword>